<dbReference type="KEGG" id="hoh:Hoch_1836"/>
<name>D0LY29_HALO1</name>
<dbReference type="PROSITE" id="PS50007">
    <property type="entry name" value="PIPLC_X_DOMAIN"/>
    <property type="match status" value="1"/>
</dbReference>
<protein>
    <submittedName>
        <fullName evidence="1">Uncharacterized protein</fullName>
    </submittedName>
</protein>
<keyword evidence="2" id="KW-1185">Reference proteome</keyword>
<reference evidence="1 2" key="1">
    <citation type="journal article" date="2010" name="Stand. Genomic Sci.">
        <title>Complete genome sequence of Haliangium ochraceum type strain (SMP-2).</title>
        <authorList>
            <consortium name="US DOE Joint Genome Institute (JGI-PGF)"/>
            <person name="Ivanova N."/>
            <person name="Daum C."/>
            <person name="Lang E."/>
            <person name="Abt B."/>
            <person name="Kopitz M."/>
            <person name="Saunders E."/>
            <person name="Lapidus A."/>
            <person name="Lucas S."/>
            <person name="Glavina Del Rio T."/>
            <person name="Nolan M."/>
            <person name="Tice H."/>
            <person name="Copeland A."/>
            <person name="Cheng J.F."/>
            <person name="Chen F."/>
            <person name="Bruce D."/>
            <person name="Goodwin L."/>
            <person name="Pitluck S."/>
            <person name="Mavromatis K."/>
            <person name="Pati A."/>
            <person name="Mikhailova N."/>
            <person name="Chen A."/>
            <person name="Palaniappan K."/>
            <person name="Land M."/>
            <person name="Hauser L."/>
            <person name="Chang Y.J."/>
            <person name="Jeffries C.D."/>
            <person name="Detter J.C."/>
            <person name="Brettin T."/>
            <person name="Rohde M."/>
            <person name="Goker M."/>
            <person name="Bristow J."/>
            <person name="Markowitz V."/>
            <person name="Eisen J.A."/>
            <person name="Hugenholtz P."/>
            <person name="Kyrpides N.C."/>
            <person name="Klenk H.P."/>
        </authorList>
    </citation>
    <scope>NUCLEOTIDE SEQUENCE [LARGE SCALE GENOMIC DNA]</scope>
    <source>
        <strain evidence="2">DSM 14365 / CIP 107738 / JCM 11303 / AJ 13395 / SMP-2</strain>
    </source>
</reference>
<dbReference type="HOGENOM" id="CLU_1045469_0_0_7"/>
<dbReference type="RefSeq" id="WP_012826992.1">
    <property type="nucleotide sequence ID" value="NC_013440.1"/>
</dbReference>
<evidence type="ECO:0000313" key="2">
    <source>
        <dbReference type="Proteomes" id="UP000001880"/>
    </source>
</evidence>
<dbReference type="OrthoDB" id="5525781at2"/>
<dbReference type="STRING" id="502025.Hoch_1836"/>
<dbReference type="AlphaFoldDB" id="D0LY29"/>
<sequence>MRILVLTEDANKDALTTITALVKKLCQLADEGCQTQKIRCEPGPDNIRAIARGNAWKANGRRQERVELIRELATRLTEEPVGFALFHIDGDRPWSQRDSSENCAQFASKVRDKVRELLKTKRPHWDEEQLDRSMARLILLCPFYSIEAWTYQNIALARRLCKERYGGRDATRFDAWERERASIDEIEQLKDAVCLRDKHNHELATTAYPHRAVYEAGASFAAAADALRANEQVREALRATQPSYGTSLPQ</sequence>
<dbReference type="EMBL" id="CP001804">
    <property type="protein sequence ID" value="ACY14384.1"/>
    <property type="molecule type" value="Genomic_DNA"/>
</dbReference>
<gene>
    <name evidence="1" type="ordered locus">Hoch_1836</name>
</gene>
<organism evidence="1 2">
    <name type="scientific">Haliangium ochraceum (strain DSM 14365 / JCM 11303 / SMP-2)</name>
    <dbReference type="NCBI Taxonomy" id="502025"/>
    <lineage>
        <taxon>Bacteria</taxon>
        <taxon>Pseudomonadati</taxon>
        <taxon>Myxococcota</taxon>
        <taxon>Polyangia</taxon>
        <taxon>Haliangiales</taxon>
        <taxon>Kofleriaceae</taxon>
        <taxon>Haliangium</taxon>
    </lineage>
</organism>
<accession>D0LY29</accession>
<dbReference type="eggNOG" id="ENOG503029G">
    <property type="taxonomic scope" value="Bacteria"/>
</dbReference>
<evidence type="ECO:0000313" key="1">
    <source>
        <dbReference type="EMBL" id="ACY14384.1"/>
    </source>
</evidence>
<proteinExistence type="predicted"/>
<dbReference type="Proteomes" id="UP000001880">
    <property type="component" value="Chromosome"/>
</dbReference>